<feature type="transmembrane region" description="Helical" evidence="1">
    <location>
        <begin position="214"/>
        <end position="240"/>
    </location>
</feature>
<feature type="transmembrane region" description="Helical" evidence="1">
    <location>
        <begin position="182"/>
        <end position="202"/>
    </location>
</feature>
<keyword evidence="1" id="KW-0472">Membrane</keyword>
<gene>
    <name evidence="2" type="ORF">HJG54_26385</name>
</gene>
<feature type="transmembrane region" description="Helical" evidence="1">
    <location>
        <begin position="42"/>
        <end position="64"/>
    </location>
</feature>
<evidence type="ECO:0000313" key="2">
    <source>
        <dbReference type="EMBL" id="WNZ26007.1"/>
    </source>
</evidence>
<feature type="transmembrane region" description="Helical" evidence="1">
    <location>
        <begin position="401"/>
        <end position="421"/>
    </location>
</feature>
<dbReference type="EMBL" id="CP053586">
    <property type="protein sequence ID" value="WNZ26007.1"/>
    <property type="molecule type" value="Genomic_DNA"/>
</dbReference>
<evidence type="ECO:0000256" key="1">
    <source>
        <dbReference type="SAM" id="Phobius"/>
    </source>
</evidence>
<name>A0AA96WXC0_9CYAN</name>
<dbReference type="AlphaFoldDB" id="A0AA96WXC0"/>
<feature type="transmembrane region" description="Helical" evidence="1">
    <location>
        <begin position="115"/>
        <end position="133"/>
    </location>
</feature>
<dbReference type="RefSeq" id="WP_316432200.1">
    <property type="nucleotide sequence ID" value="NZ_CP053586.1"/>
</dbReference>
<organism evidence="2">
    <name type="scientific">Leptolyngbya sp. NK1-12</name>
    <dbReference type="NCBI Taxonomy" id="2547451"/>
    <lineage>
        <taxon>Bacteria</taxon>
        <taxon>Bacillati</taxon>
        <taxon>Cyanobacteriota</taxon>
        <taxon>Cyanophyceae</taxon>
        <taxon>Leptolyngbyales</taxon>
        <taxon>Leptolyngbyaceae</taxon>
        <taxon>Leptolyngbya group</taxon>
        <taxon>Leptolyngbya</taxon>
    </lineage>
</organism>
<proteinExistence type="predicted"/>
<sequence>MGVTVNRCLGVFSLAILLVSTHYGLGFLLGTAEQVLIRGVSGSLYAVSIGLGTLALLALVKFYWNEIEQIWTLLGNRYGQSVKVGVGLMSWTSLIGIEAVQIIAAASILNVAGVPTVPAMVTLTLLFAILSLLPVERASWVFRGLLLFNLLALVYALVALHGVSLYWDAPLQFIPALSDLTLAKRIGISLPTILLVLIDMKCQQFIVQAKDVRTAYWGCLLAALMLLLLAFLPTAVVVAAQAAQILPPDLTGKEVIPYILTWIGGGANRLEGRVLIAALAVPALGLGSNVLRIQAKTILDLEVIPPTEINRIGIVIINALLALAVAFKGGEIIQLILCFYAAYLSTVWIPFIAFLLAEFKIYYFSATSVRTALIAGSISALITLGITILMPKALSSLSPELIILLIGLGFGSFGLSSVHLIEKFAAYLPTQDKTQA</sequence>
<feature type="transmembrane region" description="Helical" evidence="1">
    <location>
        <begin position="84"/>
        <end position="109"/>
    </location>
</feature>
<reference evidence="2" key="1">
    <citation type="submission" date="2020-05" db="EMBL/GenBank/DDBJ databases">
        <authorList>
            <person name="Zhu T."/>
            <person name="Keshari N."/>
            <person name="Lu X."/>
        </authorList>
    </citation>
    <scope>NUCLEOTIDE SEQUENCE</scope>
    <source>
        <strain evidence="2">NK1-12</strain>
    </source>
</reference>
<feature type="transmembrane region" description="Helical" evidence="1">
    <location>
        <begin position="369"/>
        <end position="389"/>
    </location>
</feature>
<accession>A0AA96WXC0</accession>
<feature type="transmembrane region" description="Helical" evidence="1">
    <location>
        <begin position="312"/>
        <end position="327"/>
    </location>
</feature>
<feature type="transmembrane region" description="Helical" evidence="1">
    <location>
        <begin position="274"/>
        <end position="291"/>
    </location>
</feature>
<keyword evidence="1" id="KW-0812">Transmembrane</keyword>
<feature type="transmembrane region" description="Helical" evidence="1">
    <location>
        <begin position="145"/>
        <end position="167"/>
    </location>
</feature>
<keyword evidence="1" id="KW-1133">Transmembrane helix</keyword>
<feature type="transmembrane region" description="Helical" evidence="1">
    <location>
        <begin position="333"/>
        <end position="357"/>
    </location>
</feature>
<protein>
    <submittedName>
        <fullName evidence="2">Uncharacterized protein</fullName>
    </submittedName>
</protein>